<dbReference type="InterPro" id="IPR002716">
    <property type="entry name" value="PIN_dom"/>
</dbReference>
<name>A0A6I1GRD0_9BIFI</name>
<keyword evidence="4" id="KW-0460">Magnesium</keyword>
<keyword evidence="2" id="KW-0479">Metal-binding</keyword>
<dbReference type="Gene3D" id="3.40.50.1010">
    <property type="entry name" value="5'-nuclease"/>
    <property type="match status" value="1"/>
</dbReference>
<evidence type="ECO:0000256" key="1">
    <source>
        <dbReference type="ARBA" id="ARBA00022722"/>
    </source>
</evidence>
<proteinExistence type="predicted"/>
<dbReference type="GO" id="GO:0046872">
    <property type="term" value="F:metal ion binding"/>
    <property type="evidence" value="ECO:0007669"/>
    <property type="project" value="UniProtKB-KW"/>
</dbReference>
<dbReference type="Proteomes" id="UP000441772">
    <property type="component" value="Unassembled WGS sequence"/>
</dbReference>
<accession>A0A6I1GRD0</accession>
<gene>
    <name evidence="6" type="ORF">F7D09_0804</name>
</gene>
<dbReference type="InterPro" id="IPR029060">
    <property type="entry name" value="PIN-like_dom_sf"/>
</dbReference>
<protein>
    <submittedName>
        <fullName evidence="6">PIN domain</fullName>
    </submittedName>
</protein>
<comment type="caution">
    <text evidence="6">The sequence shown here is derived from an EMBL/GenBank/DDBJ whole genome shotgun (WGS) entry which is preliminary data.</text>
</comment>
<dbReference type="SUPFAM" id="SSF88723">
    <property type="entry name" value="PIN domain-like"/>
    <property type="match status" value="1"/>
</dbReference>
<organism evidence="6 7">
    <name type="scientific">Bifidobacterium leontopitheci</name>
    <dbReference type="NCBI Taxonomy" id="2650774"/>
    <lineage>
        <taxon>Bacteria</taxon>
        <taxon>Bacillati</taxon>
        <taxon>Actinomycetota</taxon>
        <taxon>Actinomycetes</taxon>
        <taxon>Bifidobacteriales</taxon>
        <taxon>Bifidobacteriaceae</taxon>
        <taxon>Bifidobacterium</taxon>
    </lineage>
</organism>
<evidence type="ECO:0000256" key="4">
    <source>
        <dbReference type="ARBA" id="ARBA00022842"/>
    </source>
</evidence>
<evidence type="ECO:0000256" key="2">
    <source>
        <dbReference type="ARBA" id="ARBA00022723"/>
    </source>
</evidence>
<evidence type="ECO:0000313" key="6">
    <source>
        <dbReference type="EMBL" id="KAB7790698.1"/>
    </source>
</evidence>
<evidence type="ECO:0000259" key="5">
    <source>
        <dbReference type="Pfam" id="PF13470"/>
    </source>
</evidence>
<dbReference type="GO" id="GO:0016787">
    <property type="term" value="F:hydrolase activity"/>
    <property type="evidence" value="ECO:0007669"/>
    <property type="project" value="UniProtKB-KW"/>
</dbReference>
<evidence type="ECO:0000313" key="7">
    <source>
        <dbReference type="Proteomes" id="UP000441772"/>
    </source>
</evidence>
<reference evidence="6 7" key="1">
    <citation type="submission" date="2019-09" db="EMBL/GenBank/DDBJ databases">
        <title>Characterization of the phylogenetic diversity of two novel species belonging to the genus Bifidobacterium: Bifidobacterium cebidarum sp. nov. and Bifidobacterium leontopitheci sp. nov.</title>
        <authorList>
            <person name="Lugli G.A."/>
            <person name="Duranti S."/>
            <person name="Milani C."/>
            <person name="Turroni F."/>
            <person name="Ventura M."/>
        </authorList>
    </citation>
    <scope>NUCLEOTIDE SEQUENCE [LARGE SCALE GENOMIC DNA]</scope>
    <source>
        <strain evidence="6 7">LMG 31471</strain>
    </source>
</reference>
<dbReference type="EMBL" id="WBVT01000008">
    <property type="protein sequence ID" value="KAB7790698.1"/>
    <property type="molecule type" value="Genomic_DNA"/>
</dbReference>
<feature type="domain" description="PIN" evidence="5">
    <location>
        <begin position="26"/>
        <end position="175"/>
    </location>
</feature>
<sequence>MQSIPPAQRLSRPLAHHPLRNLPTSVFLDTNVLLDHLMQRDGESGAATALLKTCVRHDIPLRCAATTLKDIAYVAEATLRRELAAKGRAEQADASSRDGAERSPLERETIRCLIRRMPWHCVEQTRALCDIVAIDQETCDQAFSLRNRHDDFEDDLIVAAALRSGSDYLATSDKRLIDHFPELCATPRRLVEMVDGKGA</sequence>
<dbReference type="Pfam" id="PF13470">
    <property type="entry name" value="PIN_3"/>
    <property type="match status" value="1"/>
</dbReference>
<keyword evidence="3" id="KW-0378">Hydrolase</keyword>
<keyword evidence="7" id="KW-1185">Reference proteome</keyword>
<dbReference type="GO" id="GO:0004518">
    <property type="term" value="F:nuclease activity"/>
    <property type="evidence" value="ECO:0007669"/>
    <property type="project" value="UniProtKB-KW"/>
</dbReference>
<keyword evidence="1" id="KW-0540">Nuclease</keyword>
<evidence type="ECO:0000256" key="3">
    <source>
        <dbReference type="ARBA" id="ARBA00022801"/>
    </source>
</evidence>
<dbReference type="AlphaFoldDB" id="A0A6I1GRD0"/>